<evidence type="ECO:0000313" key="1">
    <source>
        <dbReference type="EMBL" id="MFD2869493.1"/>
    </source>
</evidence>
<dbReference type="EMBL" id="JBHUOR010000118">
    <property type="protein sequence ID" value="MFD2869493.1"/>
    <property type="molecule type" value="Genomic_DNA"/>
</dbReference>
<gene>
    <name evidence="1" type="ORF">ACFSY7_13445</name>
</gene>
<accession>A0ABW5Y2T2</accession>
<organism evidence="1 2">
    <name type="scientific">Kurthia populi</name>
    <dbReference type="NCBI Taxonomy" id="1562132"/>
    <lineage>
        <taxon>Bacteria</taxon>
        <taxon>Bacillati</taxon>
        <taxon>Bacillota</taxon>
        <taxon>Bacilli</taxon>
        <taxon>Bacillales</taxon>
        <taxon>Caryophanaceae</taxon>
        <taxon>Kurthia</taxon>
    </lineage>
</organism>
<evidence type="ECO:0000313" key="2">
    <source>
        <dbReference type="Proteomes" id="UP001597568"/>
    </source>
</evidence>
<keyword evidence="2" id="KW-1185">Reference proteome</keyword>
<proteinExistence type="predicted"/>
<comment type="caution">
    <text evidence="1">The sequence shown here is derived from an EMBL/GenBank/DDBJ whole genome shotgun (WGS) entry which is preliminary data.</text>
</comment>
<name>A0ABW5Y2T2_9BACL</name>
<reference evidence="2" key="1">
    <citation type="journal article" date="2019" name="Int. J. Syst. Evol. Microbiol.">
        <title>The Global Catalogue of Microorganisms (GCM) 10K type strain sequencing project: providing services to taxonomists for standard genome sequencing and annotation.</title>
        <authorList>
            <consortium name="The Broad Institute Genomics Platform"/>
            <consortium name="The Broad Institute Genome Sequencing Center for Infectious Disease"/>
            <person name="Wu L."/>
            <person name="Ma J."/>
        </authorList>
    </citation>
    <scope>NUCLEOTIDE SEQUENCE [LARGE SCALE GENOMIC DNA]</scope>
    <source>
        <strain evidence="2">KCTC 33522</strain>
    </source>
</reference>
<dbReference type="Proteomes" id="UP001597568">
    <property type="component" value="Unassembled WGS sequence"/>
</dbReference>
<sequence length="61" mass="6609">MKKALLTAGITILCLAVLLVMPYCLLKSSYDSSDSVDHKNIHSISNGNSGEKIAVWLSSDR</sequence>
<protein>
    <submittedName>
        <fullName evidence="1">Uncharacterized protein</fullName>
    </submittedName>
</protein>
<dbReference type="RefSeq" id="WP_147633142.1">
    <property type="nucleotide sequence ID" value="NZ_JBHUOR010000118.1"/>
</dbReference>